<evidence type="ECO:0000256" key="6">
    <source>
        <dbReference type="ARBA" id="ARBA00022958"/>
    </source>
</evidence>
<dbReference type="PANTHER" id="PTHR11537:SF254">
    <property type="entry name" value="POTASSIUM VOLTAGE-GATED CHANNEL PROTEIN SHAB"/>
    <property type="match status" value="1"/>
</dbReference>
<evidence type="ECO:0000259" key="13">
    <source>
        <dbReference type="Pfam" id="PF00520"/>
    </source>
</evidence>
<feature type="region of interest" description="Disordered" evidence="11">
    <location>
        <begin position="237"/>
        <end position="256"/>
    </location>
</feature>
<keyword evidence="7 12" id="KW-1133">Transmembrane helix</keyword>
<evidence type="ECO:0000256" key="12">
    <source>
        <dbReference type="SAM" id="Phobius"/>
    </source>
</evidence>
<dbReference type="GO" id="GO:0001508">
    <property type="term" value="P:action potential"/>
    <property type="evidence" value="ECO:0007669"/>
    <property type="project" value="TreeGrafter"/>
</dbReference>
<evidence type="ECO:0000256" key="8">
    <source>
        <dbReference type="ARBA" id="ARBA00023065"/>
    </source>
</evidence>
<dbReference type="InterPro" id="IPR005821">
    <property type="entry name" value="Ion_trans_dom"/>
</dbReference>
<comment type="subcellular location">
    <subcellularLocation>
        <location evidence="1">Membrane</location>
        <topology evidence="1">Multi-pass membrane protein</topology>
    </subcellularLocation>
</comment>
<keyword evidence="2" id="KW-0813">Transport</keyword>
<dbReference type="SUPFAM" id="SSF81324">
    <property type="entry name" value="Voltage-gated potassium channels"/>
    <property type="match status" value="1"/>
</dbReference>
<evidence type="ECO:0000256" key="5">
    <source>
        <dbReference type="ARBA" id="ARBA00022826"/>
    </source>
</evidence>
<dbReference type="GO" id="GO:0008076">
    <property type="term" value="C:voltage-gated potassium channel complex"/>
    <property type="evidence" value="ECO:0007669"/>
    <property type="project" value="InterPro"/>
</dbReference>
<keyword evidence="3" id="KW-0633">Potassium transport</keyword>
<feature type="domain" description="Ion transport" evidence="13">
    <location>
        <begin position="4"/>
        <end position="176"/>
    </location>
</feature>
<keyword evidence="6" id="KW-0630">Potassium</keyword>
<protein>
    <submittedName>
        <fullName evidence="14">Potassium voltage-gated channel subfamily B member 2</fullName>
    </submittedName>
</protein>
<keyword evidence="9 12" id="KW-0472">Membrane</keyword>
<proteinExistence type="predicted"/>
<keyword evidence="8" id="KW-0406">Ion transport</keyword>
<keyword evidence="15" id="KW-1185">Reference proteome</keyword>
<feature type="transmembrane region" description="Helical" evidence="12">
    <location>
        <begin position="12"/>
        <end position="29"/>
    </location>
</feature>
<dbReference type="STRING" id="133383.A0A1R0GYY8"/>
<dbReference type="GO" id="GO:0005249">
    <property type="term" value="F:voltage-gated potassium channel activity"/>
    <property type="evidence" value="ECO:0007669"/>
    <property type="project" value="InterPro"/>
</dbReference>
<evidence type="ECO:0000256" key="10">
    <source>
        <dbReference type="ARBA" id="ARBA00023303"/>
    </source>
</evidence>
<dbReference type="Pfam" id="PF00520">
    <property type="entry name" value="Ion_trans"/>
    <property type="match status" value="1"/>
</dbReference>
<evidence type="ECO:0000256" key="3">
    <source>
        <dbReference type="ARBA" id="ARBA00022538"/>
    </source>
</evidence>
<dbReference type="AlphaFoldDB" id="A0A1R0GYY8"/>
<evidence type="ECO:0000313" key="15">
    <source>
        <dbReference type="Proteomes" id="UP000187455"/>
    </source>
</evidence>
<dbReference type="PANTHER" id="PTHR11537">
    <property type="entry name" value="VOLTAGE-GATED POTASSIUM CHANNEL"/>
    <property type="match status" value="1"/>
</dbReference>
<dbReference type="EMBL" id="LSSL01001906">
    <property type="protein sequence ID" value="OLY82113.1"/>
    <property type="molecule type" value="Genomic_DNA"/>
</dbReference>
<feature type="transmembrane region" description="Helical" evidence="12">
    <location>
        <begin position="150"/>
        <end position="170"/>
    </location>
</feature>
<feature type="transmembrane region" description="Helical" evidence="12">
    <location>
        <begin position="74"/>
        <end position="94"/>
    </location>
</feature>
<dbReference type="PRINTS" id="PR00169">
    <property type="entry name" value="KCHANNEL"/>
</dbReference>
<reference evidence="14 15" key="1">
    <citation type="journal article" date="2016" name="Mol. Biol. Evol.">
        <title>Genome-Wide Survey of Gut Fungi (Harpellales) Reveals the First Horizontally Transferred Ubiquitin Gene from a Mosquito Host.</title>
        <authorList>
            <person name="Wang Y."/>
            <person name="White M.M."/>
            <person name="Kvist S."/>
            <person name="Moncalvo J.M."/>
        </authorList>
    </citation>
    <scope>NUCLEOTIDE SEQUENCE [LARGE SCALE GENOMIC DNA]</scope>
    <source>
        <strain evidence="14 15">ALG-7-W6</strain>
    </source>
</reference>
<evidence type="ECO:0000256" key="9">
    <source>
        <dbReference type="ARBA" id="ARBA00023136"/>
    </source>
</evidence>
<evidence type="ECO:0000256" key="2">
    <source>
        <dbReference type="ARBA" id="ARBA00022448"/>
    </source>
</evidence>
<accession>A0A1R0GYY8</accession>
<organism evidence="14 15">
    <name type="scientific">Smittium mucronatum</name>
    <dbReference type="NCBI Taxonomy" id="133383"/>
    <lineage>
        <taxon>Eukaryota</taxon>
        <taxon>Fungi</taxon>
        <taxon>Fungi incertae sedis</taxon>
        <taxon>Zoopagomycota</taxon>
        <taxon>Kickxellomycotina</taxon>
        <taxon>Harpellomycetes</taxon>
        <taxon>Harpellales</taxon>
        <taxon>Legeriomycetaceae</taxon>
        <taxon>Smittium</taxon>
    </lineage>
</organism>
<sequence length="289" mass="32095">MFIFSPKRLFDLITAVPLFIEMVFIAIGNKANAPLQYIRLLKVFRILELYRFGEANLSVRVAVVALYRSMRQISAALISLIVLLVTSSSFMFLVENHYYDVEEFVWYRLIDGDLVKSPFQSVPQTFYWAMVTLTTTGYGDQYPVTELGRLVAGITMMFGVAVIALPTSIIGTNLTYEWNKTLGIISNSPSTLEKVSDPQISSFTDSPYSDSLDSSSVSYTPQVFADSSLQKSNSYDNLASSNIHSPSNKSELSSSKGQVSLPCPNCASVSSELAEIKHLLNQLLNKNKD</sequence>
<comment type="caution">
    <text evidence="14">The sequence shown here is derived from an EMBL/GenBank/DDBJ whole genome shotgun (WGS) entry which is preliminary data.</text>
</comment>
<evidence type="ECO:0000313" key="14">
    <source>
        <dbReference type="EMBL" id="OLY82113.1"/>
    </source>
</evidence>
<keyword evidence="4 12" id="KW-0812">Transmembrane</keyword>
<keyword evidence="10" id="KW-0407">Ion channel</keyword>
<evidence type="ECO:0000256" key="1">
    <source>
        <dbReference type="ARBA" id="ARBA00004141"/>
    </source>
</evidence>
<dbReference type="OrthoDB" id="415460at2759"/>
<keyword evidence="5" id="KW-0631">Potassium channel</keyword>
<evidence type="ECO:0000256" key="4">
    <source>
        <dbReference type="ARBA" id="ARBA00022692"/>
    </source>
</evidence>
<evidence type="ECO:0000256" key="7">
    <source>
        <dbReference type="ARBA" id="ARBA00022989"/>
    </source>
</evidence>
<feature type="compositionally biased region" description="Low complexity" evidence="11">
    <location>
        <begin position="245"/>
        <end position="255"/>
    </location>
</feature>
<dbReference type="Gene3D" id="1.10.287.70">
    <property type="match status" value="1"/>
</dbReference>
<name>A0A1R0GYY8_9FUNG</name>
<dbReference type="Proteomes" id="UP000187455">
    <property type="component" value="Unassembled WGS sequence"/>
</dbReference>
<dbReference type="InterPro" id="IPR028325">
    <property type="entry name" value="VG_K_chnl"/>
</dbReference>
<gene>
    <name evidence="14" type="ORF">AYI68_g3770</name>
</gene>
<evidence type="ECO:0000256" key="11">
    <source>
        <dbReference type="SAM" id="MobiDB-lite"/>
    </source>
</evidence>